<dbReference type="OrthoDB" id="9810361at2"/>
<geneLocation type="plasmid" evidence="1 2">
    <name>pJFP838A</name>
</geneLocation>
<reference evidence="1 2" key="1">
    <citation type="journal article" date="2016" name="PLoS ONE">
        <title>Plasmid Characterization and Chromosome Analysis of Two netF+ Clostridium perfringens Isolates Associated with Foal and Canine Necrotizing Enteritis.</title>
        <authorList>
            <person name="Mehdizadeh Gohari I."/>
            <person name="Kropinski A.M."/>
            <person name="Weese S.J."/>
            <person name="Parreira V.R."/>
            <person name="Whitehead A.E."/>
            <person name="Boerlin P."/>
            <person name="Prescott J.F."/>
        </authorList>
    </citation>
    <scope>NUCLEOTIDE SEQUENCE [LARGE SCALE GENOMIC DNA]</scope>
    <source>
        <strain evidence="1 2">JP838</strain>
        <plasmid evidence="2">Plasmid pJFP838A</plasmid>
    </source>
</reference>
<dbReference type="EMBL" id="CP013615">
    <property type="protein sequence ID" value="AMN31350.1"/>
    <property type="molecule type" value="Genomic_DNA"/>
</dbReference>
<keyword evidence="1" id="KW-0614">Plasmid</keyword>
<dbReference type="Pfam" id="PF03692">
    <property type="entry name" value="CxxCxxCC"/>
    <property type="match status" value="1"/>
</dbReference>
<proteinExistence type="predicted"/>
<evidence type="ECO:0000313" key="2">
    <source>
        <dbReference type="Proteomes" id="UP000070260"/>
    </source>
</evidence>
<organism evidence="1 2">
    <name type="scientific">Clostridium perfringens</name>
    <dbReference type="NCBI Taxonomy" id="1502"/>
    <lineage>
        <taxon>Bacteria</taxon>
        <taxon>Bacillati</taxon>
        <taxon>Bacillota</taxon>
        <taxon>Clostridia</taxon>
        <taxon>Eubacteriales</taxon>
        <taxon>Clostridiaceae</taxon>
        <taxon>Clostridium</taxon>
    </lineage>
</organism>
<evidence type="ECO:0000313" key="1">
    <source>
        <dbReference type="EMBL" id="AMN31350.1"/>
    </source>
</evidence>
<accession>A0A140GS41</accession>
<dbReference type="Proteomes" id="UP000070260">
    <property type="component" value="Plasmid pJFP838A"/>
</dbReference>
<dbReference type="PATRIC" id="fig|1502.177.peg.3645"/>
<protein>
    <recommendedName>
        <fullName evidence="3">YkgJ family cysteine cluster protein</fullName>
    </recommendedName>
</protein>
<dbReference type="InterPro" id="IPR005358">
    <property type="entry name" value="Puta_zinc/iron-chelating_dom"/>
</dbReference>
<sequence length="112" mass="12594">MNFLNIPQHKNCKNCGGCCGPVPINKAEKAIIEKYVQKHKPLYNKHNNILECKFRMNGKCTIYAVRPVLCRIFGVVEGLDCPNGNSANLNASLFVQKEKEIGLLNNVIKTNY</sequence>
<dbReference type="RefSeq" id="WP_061429927.1">
    <property type="nucleotide sequence ID" value="NZ_CATNZX010000001.1"/>
</dbReference>
<dbReference type="AlphaFoldDB" id="A0A140GS41"/>
<gene>
    <name evidence="1" type="ORF">JFP838_pA0434</name>
</gene>
<evidence type="ECO:0008006" key="3">
    <source>
        <dbReference type="Google" id="ProtNLM"/>
    </source>
</evidence>
<name>A0A140GS41_CLOPF</name>